<organism evidence="1 2">
    <name type="scientific">Pseudomonas poae</name>
    <dbReference type="NCBI Taxonomy" id="200451"/>
    <lineage>
        <taxon>Bacteria</taxon>
        <taxon>Pseudomonadati</taxon>
        <taxon>Pseudomonadota</taxon>
        <taxon>Gammaproteobacteria</taxon>
        <taxon>Pseudomonadales</taxon>
        <taxon>Pseudomonadaceae</taxon>
        <taxon>Pseudomonas</taxon>
    </lineage>
</organism>
<dbReference type="AlphaFoldDB" id="A0A423FHF3"/>
<dbReference type="Proteomes" id="UP000284656">
    <property type="component" value="Unassembled WGS sequence"/>
</dbReference>
<reference evidence="1 2" key="1">
    <citation type="submission" date="2016-10" db="EMBL/GenBank/DDBJ databases">
        <title>Comparative genome analysis of multiple Pseudomonas spp. focuses on biocontrol and plant growth promoting traits.</title>
        <authorList>
            <person name="Tao X.-Y."/>
            <person name="Taylor C.G."/>
        </authorList>
    </citation>
    <scope>NUCLEOTIDE SEQUENCE [LARGE SCALE GENOMIC DNA]</scope>
    <source>
        <strain evidence="1 2">29G9</strain>
    </source>
</reference>
<proteinExistence type="predicted"/>
<name>A0A423FHF3_9PSED</name>
<accession>A0A423FHF3</accession>
<sequence>MSRGWALRMSGARKAGHDCPPGITLIEQRFETRLRTRWVRLVVQALKQPQRAVGGVLGERPRKVIQAGCAQAHPVFQLGIGGHLLSELDAE</sequence>
<evidence type="ECO:0000313" key="1">
    <source>
        <dbReference type="EMBL" id="ROM57452.1"/>
    </source>
</evidence>
<protein>
    <submittedName>
        <fullName evidence="1">Uncharacterized protein</fullName>
    </submittedName>
</protein>
<evidence type="ECO:0000313" key="2">
    <source>
        <dbReference type="Proteomes" id="UP000284656"/>
    </source>
</evidence>
<gene>
    <name evidence="1" type="ORF">BK648_01345</name>
</gene>
<comment type="caution">
    <text evidence="1">The sequence shown here is derived from an EMBL/GenBank/DDBJ whole genome shotgun (WGS) entry which is preliminary data.</text>
</comment>
<dbReference type="EMBL" id="MOAY01000019">
    <property type="protein sequence ID" value="ROM57452.1"/>
    <property type="molecule type" value="Genomic_DNA"/>
</dbReference>